<dbReference type="Proteomes" id="UP000753724">
    <property type="component" value="Unassembled WGS sequence"/>
</dbReference>
<sequence length="411" mass="43084">MTQALPSPALLAQAQGLSAELVALRRAIHAEPELGLMTPMTRDKIRLALAHLPIVWREGPSTTGLVGVLRGGGGPATGPRPTVLLRADTDALPMAEETGLPYASRHEGVMHACGHDSHVAMLAGAAELLAARADDLAGDVLLMFQPGEEGHHGARFMIEDGLIEAAPGVWPDAAFALHVMPNSPHGRIAGRVGALLAGADQIDIAITGAGGHASMPHDARDPVPVACEIVTALQTMVTRQFDAHDPVVVTIARIEAGTTHNVIPDTARMKGTMRSLSPVNRQRLRDCVRQLVTGIAAAHGLQAELVVTPGFPVTLCDARAVDLGAAVSADMFGPDAFVRLSAPIMGAEDFAYVLEHVPGAMFFIGAAHQGSQWASCCGIHSPRMVIDESIMPRGSALLAGCALRYLARGWD</sequence>
<dbReference type="Pfam" id="PF07687">
    <property type="entry name" value="M20_dimer"/>
    <property type="match status" value="1"/>
</dbReference>
<dbReference type="SUPFAM" id="SSF55031">
    <property type="entry name" value="Bacterial exopeptidase dimerisation domain"/>
    <property type="match status" value="1"/>
</dbReference>
<evidence type="ECO:0000256" key="1">
    <source>
        <dbReference type="ARBA" id="ARBA00022801"/>
    </source>
</evidence>
<dbReference type="InterPro" id="IPR002933">
    <property type="entry name" value="Peptidase_M20"/>
</dbReference>
<evidence type="ECO:0000313" key="4">
    <source>
        <dbReference type="Proteomes" id="UP000753724"/>
    </source>
</evidence>
<protein>
    <submittedName>
        <fullName evidence="3">Amidohydrolase</fullName>
    </submittedName>
</protein>
<evidence type="ECO:0000313" key="3">
    <source>
        <dbReference type="EMBL" id="NBC37886.1"/>
    </source>
</evidence>
<keyword evidence="1" id="KW-0378">Hydrolase</keyword>
<dbReference type="InterPro" id="IPR011650">
    <property type="entry name" value="Peptidase_M20_dimer"/>
</dbReference>
<organism evidence="3 4">
    <name type="scientific">Novosphingobium ovatum</name>
    <dbReference type="NCBI Taxonomy" id="1908523"/>
    <lineage>
        <taxon>Bacteria</taxon>
        <taxon>Pseudomonadati</taxon>
        <taxon>Pseudomonadota</taxon>
        <taxon>Alphaproteobacteria</taxon>
        <taxon>Sphingomonadales</taxon>
        <taxon>Sphingomonadaceae</taxon>
        <taxon>Novosphingobium</taxon>
    </lineage>
</organism>
<keyword evidence="4" id="KW-1185">Reference proteome</keyword>
<comment type="caution">
    <text evidence="3">The sequence shown here is derived from an EMBL/GenBank/DDBJ whole genome shotgun (WGS) entry which is preliminary data.</text>
</comment>
<dbReference type="InterPro" id="IPR036264">
    <property type="entry name" value="Bact_exopeptidase_dim_dom"/>
</dbReference>
<dbReference type="Gene3D" id="3.40.630.10">
    <property type="entry name" value="Zn peptidases"/>
    <property type="match status" value="1"/>
</dbReference>
<evidence type="ECO:0000259" key="2">
    <source>
        <dbReference type="Pfam" id="PF07687"/>
    </source>
</evidence>
<dbReference type="CDD" id="cd03886">
    <property type="entry name" value="M20_Acy1"/>
    <property type="match status" value="1"/>
</dbReference>
<reference evidence="4" key="1">
    <citation type="submission" date="2020-01" db="EMBL/GenBank/DDBJ databases">
        <title>Sphingomonas sp. strain CSW-10.</title>
        <authorList>
            <person name="Chen W.-M."/>
        </authorList>
    </citation>
    <scope>NUCLEOTIDE SEQUENCE [LARGE SCALE GENOMIC DNA]</scope>
    <source>
        <strain evidence="4">FSY-8</strain>
    </source>
</reference>
<name>A0ABW9XHB3_9SPHN</name>
<dbReference type="Gene3D" id="3.30.70.360">
    <property type="match status" value="1"/>
</dbReference>
<gene>
    <name evidence="3" type="ORF">GTZ99_15125</name>
</gene>
<proteinExistence type="predicted"/>
<accession>A0ABW9XHB3</accession>
<dbReference type="PANTHER" id="PTHR11014">
    <property type="entry name" value="PEPTIDASE M20 FAMILY MEMBER"/>
    <property type="match status" value="1"/>
</dbReference>
<dbReference type="NCBIfam" id="TIGR01891">
    <property type="entry name" value="amidohydrolases"/>
    <property type="match status" value="1"/>
</dbReference>
<dbReference type="PANTHER" id="PTHR11014:SF63">
    <property type="entry name" value="METALLOPEPTIDASE, PUTATIVE (AFU_ORTHOLOGUE AFUA_6G09600)-RELATED"/>
    <property type="match status" value="1"/>
</dbReference>
<dbReference type="PIRSF" id="PIRSF005962">
    <property type="entry name" value="Pept_M20D_amidohydro"/>
    <property type="match status" value="1"/>
</dbReference>
<dbReference type="EMBL" id="JAAAPO010000007">
    <property type="protein sequence ID" value="NBC37886.1"/>
    <property type="molecule type" value="Genomic_DNA"/>
</dbReference>
<dbReference type="RefSeq" id="WP_161720392.1">
    <property type="nucleotide sequence ID" value="NZ_JAAAPO010000007.1"/>
</dbReference>
<dbReference type="SUPFAM" id="SSF53187">
    <property type="entry name" value="Zn-dependent exopeptidases"/>
    <property type="match status" value="1"/>
</dbReference>
<dbReference type="Pfam" id="PF01546">
    <property type="entry name" value="Peptidase_M20"/>
    <property type="match status" value="1"/>
</dbReference>
<dbReference type="InterPro" id="IPR017439">
    <property type="entry name" value="Amidohydrolase"/>
</dbReference>
<feature type="domain" description="Peptidase M20 dimerisation" evidence="2">
    <location>
        <begin position="198"/>
        <end position="293"/>
    </location>
</feature>